<comment type="caution">
    <text evidence="2">The sequence shown here is derived from an EMBL/GenBank/DDBJ whole genome shotgun (WGS) entry which is preliminary data.</text>
</comment>
<reference evidence="3" key="1">
    <citation type="journal article" date="2019" name="Int. J. Syst. Evol. Microbiol.">
        <title>The Global Catalogue of Microorganisms (GCM) 10K type strain sequencing project: providing services to taxonomists for standard genome sequencing and annotation.</title>
        <authorList>
            <consortium name="The Broad Institute Genomics Platform"/>
            <consortium name="The Broad Institute Genome Sequencing Center for Infectious Disease"/>
            <person name="Wu L."/>
            <person name="Ma J."/>
        </authorList>
    </citation>
    <scope>NUCLEOTIDE SEQUENCE [LARGE SCALE GENOMIC DNA]</scope>
    <source>
        <strain evidence="3">JCM 18410</strain>
    </source>
</reference>
<evidence type="ECO:0000313" key="2">
    <source>
        <dbReference type="EMBL" id="GAA5076268.1"/>
    </source>
</evidence>
<feature type="compositionally biased region" description="Low complexity" evidence="1">
    <location>
        <begin position="95"/>
        <end position="112"/>
    </location>
</feature>
<accession>A0ABP9LDJ7</accession>
<keyword evidence="3" id="KW-1185">Reference proteome</keyword>
<evidence type="ECO:0000256" key="1">
    <source>
        <dbReference type="SAM" id="MobiDB-lite"/>
    </source>
</evidence>
<gene>
    <name evidence="2" type="ORF">GCM10023336_66250</name>
</gene>
<proteinExistence type="predicted"/>
<dbReference type="EMBL" id="BAABKC010000115">
    <property type="protein sequence ID" value="GAA5076268.1"/>
    <property type="molecule type" value="Genomic_DNA"/>
</dbReference>
<evidence type="ECO:0000313" key="3">
    <source>
        <dbReference type="Proteomes" id="UP001500124"/>
    </source>
</evidence>
<organism evidence="2 3">
    <name type="scientific">Streptomyces similanensis</name>
    <dbReference type="NCBI Taxonomy" id="1274988"/>
    <lineage>
        <taxon>Bacteria</taxon>
        <taxon>Bacillati</taxon>
        <taxon>Actinomycetota</taxon>
        <taxon>Actinomycetes</taxon>
        <taxon>Kitasatosporales</taxon>
        <taxon>Streptomycetaceae</taxon>
        <taxon>Streptomyces</taxon>
    </lineage>
</organism>
<sequence>MPQTRACENFSAQLRTKMIARIASSSTTEMEIAIVSLLRRAHFAAFGRKCGVAGGLSGRLTRPPNVWFCARSGSPASRAAALGGVGLRRGPRQGAWRSTRRASASRWAPAVP</sequence>
<name>A0ABP9LDJ7_9ACTN</name>
<feature type="region of interest" description="Disordered" evidence="1">
    <location>
        <begin position="81"/>
        <end position="112"/>
    </location>
</feature>
<protein>
    <submittedName>
        <fullName evidence="2">Uncharacterized protein</fullName>
    </submittedName>
</protein>
<dbReference type="Proteomes" id="UP001500124">
    <property type="component" value="Unassembled WGS sequence"/>
</dbReference>